<dbReference type="EMBL" id="CP038026">
    <property type="protein sequence ID" value="QBQ35042.1"/>
    <property type="molecule type" value="Genomic_DNA"/>
</dbReference>
<protein>
    <submittedName>
        <fullName evidence="2">Type VI secretion system baseplate subunit TssF</fullName>
    </submittedName>
</protein>
<name>A0A4P7BAY7_9BURK</name>
<dbReference type="EMBL" id="BMWW01000010">
    <property type="protein sequence ID" value="GGZ07033.1"/>
    <property type="molecule type" value="Genomic_DNA"/>
</dbReference>
<evidence type="ECO:0000313" key="2">
    <source>
        <dbReference type="EMBL" id="QBQ35042.1"/>
    </source>
</evidence>
<accession>A0A4P7BAY7</accession>
<evidence type="ECO:0000313" key="1">
    <source>
        <dbReference type="EMBL" id="GGZ07033.1"/>
    </source>
</evidence>
<organism evidence="1 4">
    <name type="scientific">Pseudoduganella plicata</name>
    <dbReference type="NCBI Taxonomy" id="321984"/>
    <lineage>
        <taxon>Bacteria</taxon>
        <taxon>Pseudomonadati</taxon>
        <taxon>Pseudomonadota</taxon>
        <taxon>Betaproteobacteria</taxon>
        <taxon>Burkholderiales</taxon>
        <taxon>Oxalobacteraceae</taxon>
        <taxon>Telluria group</taxon>
        <taxon>Pseudoduganella</taxon>
    </lineage>
</organism>
<dbReference type="Proteomes" id="UP000294359">
    <property type="component" value="Chromosome"/>
</dbReference>
<dbReference type="PANTHER" id="PTHR35370:SF1">
    <property type="entry name" value="TYPE VI SECRETION SYSTEM COMPONENT TSSF1"/>
    <property type="match status" value="1"/>
</dbReference>
<proteinExistence type="predicted"/>
<dbReference type="InterPro" id="IPR010272">
    <property type="entry name" value="T6SS_TssF"/>
</dbReference>
<reference evidence="1" key="1">
    <citation type="journal article" date="2014" name="Int. J. Syst. Evol. Microbiol.">
        <title>Complete genome sequence of Corynebacterium casei LMG S-19264T (=DSM 44701T), isolated from a smear-ripened cheese.</title>
        <authorList>
            <consortium name="US DOE Joint Genome Institute (JGI-PGF)"/>
            <person name="Walter F."/>
            <person name="Albersmeier A."/>
            <person name="Kalinowski J."/>
            <person name="Ruckert C."/>
        </authorList>
    </citation>
    <scope>NUCLEOTIDE SEQUENCE</scope>
    <source>
        <strain evidence="1">KCTC 12344</strain>
    </source>
</reference>
<keyword evidence="3" id="KW-1185">Reference proteome</keyword>
<evidence type="ECO:0000313" key="4">
    <source>
        <dbReference type="Proteomes" id="UP000619512"/>
    </source>
</evidence>
<gene>
    <name evidence="2" type="primary">tssF</name>
    <name evidence="2" type="ORF">E1742_01780</name>
    <name evidence="1" type="ORF">GCM10007388_45800</name>
</gene>
<dbReference type="Proteomes" id="UP000619512">
    <property type="component" value="Unassembled WGS sequence"/>
</dbReference>
<dbReference type="RefSeq" id="WP_134383178.1">
    <property type="nucleotide sequence ID" value="NZ_BMWW01000010.1"/>
</dbReference>
<dbReference type="PANTHER" id="PTHR35370">
    <property type="entry name" value="CYTOPLASMIC PROTEIN-RELATED-RELATED"/>
    <property type="match status" value="1"/>
</dbReference>
<dbReference type="PIRSF" id="PIRSF028304">
    <property type="entry name" value="UCP028304"/>
    <property type="match status" value="1"/>
</dbReference>
<dbReference type="AlphaFoldDB" id="A0A4P7BAY7"/>
<reference evidence="2 3" key="2">
    <citation type="submission" date="2019-03" db="EMBL/GenBank/DDBJ databases">
        <title>Draft Genome Sequences of Six Type Strains of the Genus Massilia.</title>
        <authorList>
            <person name="Miess H."/>
            <person name="Frediansyhah A."/>
            <person name="Gross H."/>
        </authorList>
    </citation>
    <scope>NUCLEOTIDE SEQUENCE [LARGE SCALE GENOMIC DNA]</scope>
    <source>
        <strain evidence="2 3">DSM 17505</strain>
    </source>
</reference>
<sequence length="633" mass="69909">MNPRFLRYYSQELQHLREVGGEFARDYPKIAGRLGLEGFDCADPYVERLLEGFSFLAARVQMKIDAEFPRFTQHLSELVYPHFLAPTPSMAVVQLEPDLSNPALKSGYEIPRGSALRSVLGKGDTTPCEYRTGHAVTLWPVELVGAGLFAHSGTAPGVDVALPSGVRAGLRLRLRTAGGVPFRELALDRLAIHLRGSDELPVRILEKILAGVEGVLVTPADAAPKRPARWHGLLPKTAVAPLGFADDEALLPVGRRTFQGYRLLQEYFAFPQRFQFVELRGLRAALARCTADDNTDSIDVTLLLNRGDPLLEQVLDASHFALHCTPAINLFLRRADRIDVDGERFEHHVLVDRTRPQDFEVFQIDEVRGYGTGVEAEQVFRPFYTAKDLGSLHQDQAFYQIRREPRLVSQRQRRVGPRSSYIGSEMFVSIVDAAETPYRGTLRQLGLGVWCTNRDLPLTMPLGVGKTDFILDGGAPVRAVRCVAGPSQPYPSFAEGSVAWRLLNHLSLNYLSLVDTEGGAGADALRELLLLYCPAGDTNAQHQVEGVHSIRAAQVTRRMPSPGPITFGRGLQVTLTLDDSAFEGTGAFLLGAVLARFFAQYVSVNSFAETVVRTVARGEIMRWPAREGVWSTL</sequence>
<dbReference type="Pfam" id="PF05947">
    <property type="entry name" value="T6SS_TssF"/>
    <property type="match status" value="1"/>
</dbReference>
<reference evidence="1" key="3">
    <citation type="submission" date="2022-12" db="EMBL/GenBank/DDBJ databases">
        <authorList>
            <person name="Sun Q."/>
            <person name="Kim S."/>
        </authorList>
    </citation>
    <scope>NUCLEOTIDE SEQUENCE</scope>
    <source>
        <strain evidence="1">KCTC 12344</strain>
    </source>
</reference>
<dbReference type="NCBIfam" id="TIGR03359">
    <property type="entry name" value="VI_chp_6"/>
    <property type="match status" value="1"/>
</dbReference>
<dbReference type="OrthoDB" id="9763676at2"/>
<evidence type="ECO:0000313" key="3">
    <source>
        <dbReference type="Proteomes" id="UP000294359"/>
    </source>
</evidence>